<sequence>MFQFDEIRQFIMALPETKEIDHFGKPSYRINNKIFATLQPDGYTLTVKTIGEDRTIFTTMAPDTYRVPDTFANLNYMHIYLNTVSPKELKGLIIKAWSSVAPKKIVRAFEDGARP</sequence>
<organism evidence="1 2">
    <name type="scientific">Cohnella thailandensis</name>
    <dbReference type="NCBI Taxonomy" id="557557"/>
    <lineage>
        <taxon>Bacteria</taxon>
        <taxon>Bacillati</taxon>
        <taxon>Bacillota</taxon>
        <taxon>Bacilli</taxon>
        <taxon>Bacillales</taxon>
        <taxon>Paenibacillaceae</taxon>
        <taxon>Cohnella</taxon>
    </lineage>
</organism>
<protein>
    <submittedName>
        <fullName evidence="1">MmcQ/YjbR family DNA-binding protein</fullName>
    </submittedName>
</protein>
<keyword evidence="1" id="KW-0238">DNA-binding</keyword>
<dbReference type="Proteomes" id="UP000535838">
    <property type="component" value="Unassembled WGS sequence"/>
</dbReference>
<dbReference type="SUPFAM" id="SSF142906">
    <property type="entry name" value="YjbR-like"/>
    <property type="match status" value="1"/>
</dbReference>
<name>A0A841SVL2_9BACL</name>
<dbReference type="AlphaFoldDB" id="A0A841SVL2"/>
<evidence type="ECO:0000313" key="1">
    <source>
        <dbReference type="EMBL" id="MBB6635292.1"/>
    </source>
</evidence>
<dbReference type="GO" id="GO:0003677">
    <property type="term" value="F:DNA binding"/>
    <property type="evidence" value="ECO:0007669"/>
    <property type="project" value="UniProtKB-KW"/>
</dbReference>
<accession>A0A841SVL2</accession>
<gene>
    <name evidence="1" type="ORF">H7B67_14325</name>
</gene>
<dbReference type="EMBL" id="JACJVQ010000013">
    <property type="protein sequence ID" value="MBB6635292.1"/>
    <property type="molecule type" value="Genomic_DNA"/>
</dbReference>
<evidence type="ECO:0000313" key="2">
    <source>
        <dbReference type="Proteomes" id="UP000535838"/>
    </source>
</evidence>
<dbReference type="RefSeq" id="WP_185120534.1">
    <property type="nucleotide sequence ID" value="NZ_JACJVQ010000013.1"/>
</dbReference>
<comment type="caution">
    <text evidence="1">The sequence shown here is derived from an EMBL/GenBank/DDBJ whole genome shotgun (WGS) entry which is preliminary data.</text>
</comment>
<dbReference type="InterPro" id="IPR058532">
    <property type="entry name" value="YjbR/MT2646/Rv2570-like"/>
</dbReference>
<proteinExistence type="predicted"/>
<keyword evidence="2" id="KW-1185">Reference proteome</keyword>
<dbReference type="Pfam" id="PF04237">
    <property type="entry name" value="YjbR"/>
    <property type="match status" value="1"/>
</dbReference>
<dbReference type="InterPro" id="IPR038056">
    <property type="entry name" value="YjbR-like_sf"/>
</dbReference>
<dbReference type="Gene3D" id="3.90.1150.30">
    <property type="match status" value="1"/>
</dbReference>
<reference evidence="1 2" key="1">
    <citation type="submission" date="2020-08" db="EMBL/GenBank/DDBJ databases">
        <title>Cohnella phylogeny.</title>
        <authorList>
            <person name="Dunlap C."/>
        </authorList>
    </citation>
    <scope>NUCLEOTIDE SEQUENCE [LARGE SCALE GENOMIC DNA]</scope>
    <source>
        <strain evidence="1 2">DSM 25241</strain>
    </source>
</reference>